<feature type="compositionally biased region" description="Polar residues" evidence="1">
    <location>
        <begin position="1785"/>
        <end position="1795"/>
    </location>
</feature>
<sequence length="4942" mass="527292">MTIRHASKLTRAQRRDLNKKSRQLRQTKQRRMRYEPLEARQLLAADVVPQLVGIQPNSGELLQENDVRGLSPRSLTFNFAEVNDAADLIDPATLDAGIVISRAGLDGKLGTADDVRITGLGANFEGFIGIGDQPNQVVVRFGEALPDDLYRIEITSDLTDMEGQAATAFTRNFELNLAPQVMSVVPQPVTRNQDTGVLEIASDMIYVYFNDDDLDPELASNPDYYQLTFQGAQSDNGTPTNSDLGLGNDSQSFYPDSVVYDPINDVAMLKFSAALEDLVAMNGGNDGFATVFRLQVGVRGIASKGAQILDTTTLDGGTDAGSSFETAFNLTSLNTSVDLQSADGLENYAPGTNLFAGNNEFRVTRGADDLNNDGEIDVNHTTFTIDDGLGNLRTFELVASGSAAAGNIPIDISGLGTSTTELAAAIRSAIVNEASANFAVSASTVTGFSPDRSQLRGTMNNRVSMTLGNKGTGLIVDRTQALVIRGEIQNTFSYDIALPGGNDEPGHRDVELDGENHLQDGDQDGTGVSYYTYNFPEIYGYDPTTVTTDLEDGEAFYNQITEAQKQRTREIFEIYSFYSGIEFIEVPSNVAASIGVVTGDLRGISPGAITGPGGVAGLAGQSFYLDIPLAIMETADHDNPGDDEVGAAWQHTAFHEIGHLLGLTHTYDLPIGTIMGSDNENLDFGQNVENLLPGDFDVTHLRHLHRPDVIDIDMYRFDITETGTLSAEVVAERLNDSSRLDATLTLYRLNGDGTYTAIARNNDYFSEDSFLEMSLEPGTYYIGISASGNNVYDPNVEDSGFGGTSEGEYELQLRFTPTTNDSIRDTGSSVTQVNTIVVQGDGSDFADGATITLRDGTQTRVFEFDNNGTLNDPTHEAVSILPTSLQSEIVAALVSAINGANFDVSATASGNKISLSNLAVNNPITLDPLIIQSQAVVVTKGAASGAALDGDLDGIAGGNFNFWFRAEPTAGPNLSSTTPRTLFVDATYTGVSQTGSLSTPYKTIGAAITAAKNAGRGDVIRVIGLPGIDDDEDTLGDNIAYLIGRDPLNNSVLRDGSDLVIPKGVTLMIDEGAIIKFNNASIQVGSTSVTDDRSFAALQILGIPERYQPQVDENGAIIDGTQDEARANRRVTLTSYRETTLLNDDAGDKVGNASFLQGDASPGNWGGILFNQEVDREQLRGNYADAGIFLNSVIGAEIRYAGGITVIDGSNVSLAPIYLEEARPTLNYNVIRYSAGAAVSADPNSFEESYYTVYKGETAAYTPDVRRIGPDIFGNRIVNNSTNGLLVRIPSTPGQPLEEMTVAGRFDDTDIVYVIQEALHVNSTPGGATSDMMTAIKVPHLSGIAEDDVLYVDAFDENGTQRRLAIQFTKGAPNNLALAASQVLYIDLEGDLALNFTESRLAELIADRIIEFRNTQAFAGFFLDIDPTVKNSIVALTGNFGATFNGAGNGILVEQAYEARLDGSLVVDPNVVVKFNAGRIEVEMGANFIAEGAPGRPVVFTSLQDDRYGFGGTFDTNNNGDQTAPAAGDWSGIYFAHTSSGSIDRALIAYGGGESSVAGGQADFNAVEIHQAVVRVTNSTFEYNANGVDNDGDNAGGATRNNHMSNANAVIFMRDSQSVVVGNNFRFNEAYVLNVDTSSLSHELTVDWGRSTGNLDRQTGLGDNQGALVRRNLLTDNDLNAMVVRGGVLTTQSVWDDTDIVHVLFDTIYSTNFHTYGGIRIESSSTESLVVKLLGDEAGFEATGTQLDIDDRIGGMLHVVGQAGFPVIFTDLRDDSVGAGFDQNGRAQTDTNNAAGTPVPGSWKGLTIDQFANDRNVQVIVEAEANNLTGAGVNGMPVTAQAIGQLAADEYGGDDNRRLGFEVNGYLSNRADVDVYSFVAEPGTEVWFDIDKTSYFLDVVVELVDGDGNVLAGSTNSYDQSGDSFYGQSAMLSVTNPLQKSGFYEEDLWSNNPRDAGMRVVLPGQPGTARTYHVRVRSNGADLTSPGGNVVAGNTQGVYQLNVRLREVDELAGSSIQFADIRYAENGISIYGQPGHSPVLGESAEDQSNNDTQGAAHKLGNVLNSDRGAISVAGEISGMDGLDVDWYEFSFDFDSVQSIPGSSSGNEYGSLIIDLDYAAGLNNANTIVNVYNSDGELVYTSSGGAVNDDLISPQTPGNEGLADLSRGSNNTGDPYLGTIMLPAGTPETPITYYVAVSSEDRTSVQMEQFFRSDATNTMTRLEPVNSVRRIVEDHIGTYSTIGTAPVVPSIIDASGNNSNSNPYVLGDFVMFLSTNQDPTANELFAVDPFTGAIEAYVGRSGERYRDLAMAPDGTLYAYGIYPGNTFETDANSGHFLEIDTGDGSSTFIRDDGIITYQPNKNGDPEVTNVRNNTRYGYGYQFDATTFQNNFGEDGLRLYAVGSRGDAWNQNNSTSEWANIIFLMDASNSDGDNVPIGLPQDYVDAINAGVFASESDTNVRDVYDARIDTLIDFFAGGTNRLQTVAATGPMPQVTDGQQFQVDRDGVTGSGAATIFEIEMGNDFKLDLDPANGAFIQDGMEFVVSGSASDTIRFQTGGVFDFSGFDINNLAVGSSFTIVEGANSQRFVFDDGSIVADPNSTDILIQFDAGVDDAESIRQKMIDAINASPLAANVTADGTVAGRITVEGDQLVVVSPDAGGIAVEGSYGQTSDATTIIVNVEETWSSEEVVQAIRDAVATANAANLTDLSVSVNQDVAGDVTSNRFNFIEAGNVVVTYDSSANGFDALLDPTVTASQGVAGMGTVPVYIGAGFSAAQVAAAVEAAALNAGISADNSAGTNEVVFPTAGAGGVVTGTTPFTASSNGIASGGFVTGLAWIGNDLFAVTDTGGLFNLSAGSAFENDIVTRNDTVQADFVTQIYDDNGNAVQFQSLSAGPARVGGNTEFSDVLFGVSTNGDIYAFDENGVPQHVFQGGRSNISTGLNGVNGLQFGTLNENLWHTSGTDGNAAGHGINVPVDNSRNQSNGGSSLYFGTDQRTFASGNQWGNASTQTYDFPGDAHGSVITDPFSLYGYNSADLPTLYFTYQLDVDGQDFEYLNPDPDIPATDSLRVFIAGDDGEWHLLATNNSLRRADTGPEPDDEFDAIGAFSDAAIPEEFRSDRQNGTEGVQELFDNTGWRQARIDLGAFAGQENLRLRFDFSTGGSVNLGGRQQVAGVDVNTEELRFLSGYKVQDGGTYTVVDAISGGTTQFEFNKGQSLTFDSGARIVDGFQTAGADDFTLTLLSNPLVALNFQYVLDIDDVAVGNIPILFKASDSAETIRMLTEEAILSAFNAFPEVRIYHESDATFNIQGVRDLSPADLHAGVTVTGSNATGAFSEVIQYNSETTARELAILAQDKMNSVMSPESYAQGYQMFNRFEEFLYGNGYQFFSFDGSVGIDSALQGDDFGYAYDPRVGRPGDPDSGFRSNTNMRGQDNANRGVFIDDLIIGFAERGEMVTGSTKANNYVDNPYLRENQILTGEYQLEIRRGTDYGVPNADGSKLVLDPGWDFDTNDRLTESYTILASSGAKLGTGDRIRVGDGTDWVTFEFFDLDSVTERLKRGLSGTSTRNAYDADNNVYSIGYYNTDSPSAIATKLMNAVNDHQGQIAKSLISTTSGGLGVYAQLNARNGVTTSNRVDLSAKTTSDTVRLEYDVQSDDAFREGFDTGIDGNDINGVNGEQRNIQGTIGDNDQVDKTDGFADIDVYNFVMRAGQWVELSLAEQFSNVIGAATTLRLFLGNSTTPLVEFSGDGTQRFRADESGTYHVVISGNPIALPQTGNAAAPTLTYDATKVAKNDPSRRVKTHEGNYDLAIHVANDLDASVNPNEVDINRSFGLLAETTPQFGYAVSSDDSYGEAYNLRFDGADLLPAEAQDLEIRGVFGDNDPADRIEGRVDVDIYKFEAVAGQRIELELDRGWLPFLDTTEYFRLIDGATGQFVPGVGGPNGINHVIFNAPSTGTYYIAMSNGIDPFFGDSALSGYNLNLPGDQDPGRTVGSDVTEPENYVMSLRVFTQVFPDFANEPEKIHTAVIDRQSHTVAESSTQVITDQFGNPISFDFQPTTQIRRYDVLGESGFKLDGDKNRHRDQGQIIISSNMISNSENYGILVDAGDRQPVEDQLSANNRPHQGAPINVPSAANTQRLATGVTIENNVIYNGGTGGILYSGDSANGNDPLGAVPFGRIINNTLYGDGVGVGVRVEDAAGPTLMNNIISNFETGVEIVDATSKANTVLSRNLYQGNGANTNAGVGTGSLSIVLGANDPLFVDAANGNFYLAAGSKAIDAAVDAIQERAEVAQVVNPLGIASTPLLAPERDITGQLRVDDPNVVSGGGVGGSTFLDIGAFDRADFTGPTGYLFDPQDNDAADRDLNDLPDIVQWIGGPLTNISIQLLDEGEISNQGQGVGVDDTTVTSASVRLEIITSGDPIVLVEGVDYTFDYDSTNNIIRLLPVSGVFQEGVLFKVTLDSDPDSPNVIRDLANNPIEFNNAYDDGTGTLVGETRYLIQVGALVDYGDAPDSYGTLLGSDGARHTLVDNFYLGSGVDAEVDGQPTFDASGDGSTDDGIYIRTPDSANAGKFLDFTLRDNISNELYITATAPSGSQSFGFVDAWIDFNQDGDFDDPGEQILFSKALTIDAIDPQGSPSQLGQLITISNLPSGALEGDTIARFRYSSTGGLTPTGLASDGEVEDYKVTIGAPSVNPWHNGDNPFAVTKPDNAVTNFDLVTLLAELRSRTYTYGDVADGHVVGDFRPGYEPDSVDAGDVLAYYDVNNDRRVTNADLMLLLSRLSPTTRISPEPISGEMLTGTLDNSEPATEIVASPIEVESNEVVTSIIPATAPVSSAPTSIQSESIIESESFVALAPSYSDLQMRPAAELMGYRSSIIEDSSLIIDEAIALEDLVDDDQFSQLIGDMADDLSASWDGKQFHDDSDDEASEEDDLDELLTLISQSSSEE</sequence>
<feature type="region of interest" description="Disordered" evidence="1">
    <location>
        <begin position="1780"/>
        <end position="1799"/>
    </location>
</feature>
<proteinExistence type="predicted"/>
<feature type="region of interest" description="Disordered" evidence="1">
    <location>
        <begin position="2034"/>
        <end position="2053"/>
    </location>
</feature>
<dbReference type="PROSITE" id="PS00018">
    <property type="entry name" value="EF_HAND_1"/>
    <property type="match status" value="1"/>
</dbReference>
<dbReference type="Proteomes" id="UP000237819">
    <property type="component" value="Unassembled WGS sequence"/>
</dbReference>
<evidence type="ECO:0000313" key="4">
    <source>
        <dbReference type="Proteomes" id="UP000237819"/>
    </source>
</evidence>
<dbReference type="SMART" id="SM00710">
    <property type="entry name" value="PbH1"/>
    <property type="match status" value="12"/>
</dbReference>
<feature type="compositionally biased region" description="Basic residues" evidence="1">
    <location>
        <begin position="1"/>
        <end position="12"/>
    </location>
</feature>
<name>A0A2S8GUP1_9BACT</name>
<dbReference type="InterPro" id="IPR018247">
    <property type="entry name" value="EF_Hand_1_Ca_BS"/>
</dbReference>
<dbReference type="InterPro" id="IPR006626">
    <property type="entry name" value="PbH1"/>
</dbReference>
<dbReference type="Pfam" id="PF20009">
    <property type="entry name" value="GEVED"/>
    <property type="match status" value="1"/>
</dbReference>
<dbReference type="InterPro" id="IPR011050">
    <property type="entry name" value="Pectin_lyase_fold/virulence"/>
</dbReference>
<feature type="compositionally biased region" description="Basic residues" evidence="1">
    <location>
        <begin position="20"/>
        <end position="29"/>
    </location>
</feature>
<evidence type="ECO:0000256" key="1">
    <source>
        <dbReference type="SAM" id="MobiDB-lite"/>
    </source>
</evidence>
<dbReference type="Gene3D" id="2.60.120.380">
    <property type="match status" value="3"/>
</dbReference>
<feature type="region of interest" description="Disordered" evidence="1">
    <location>
        <begin position="4908"/>
        <end position="4927"/>
    </location>
</feature>
<dbReference type="InterPro" id="IPR024079">
    <property type="entry name" value="MetalloPept_cat_dom_sf"/>
</dbReference>
<dbReference type="SUPFAM" id="SSF51126">
    <property type="entry name" value="Pectin lyase-like"/>
    <property type="match status" value="1"/>
</dbReference>
<evidence type="ECO:0000313" key="3">
    <source>
        <dbReference type="EMBL" id="PQO48155.1"/>
    </source>
</evidence>
<dbReference type="EMBL" id="PUHZ01000001">
    <property type="protein sequence ID" value="PQO48155.1"/>
    <property type="molecule type" value="Genomic_DNA"/>
</dbReference>
<protein>
    <recommendedName>
        <fullName evidence="2">GEVED domain-containing protein</fullName>
    </recommendedName>
</protein>
<dbReference type="OrthoDB" id="247526at2"/>
<feature type="region of interest" description="Disordered" evidence="1">
    <location>
        <begin position="1"/>
        <end position="29"/>
    </location>
</feature>
<accession>A0A2S8GUP1</accession>
<comment type="caution">
    <text evidence="3">The sequence shown here is derived from an EMBL/GenBank/DDBJ whole genome shotgun (WGS) entry which is preliminary data.</text>
</comment>
<dbReference type="SUPFAM" id="SSF55486">
    <property type="entry name" value="Metalloproteases ('zincins'), catalytic domain"/>
    <property type="match status" value="1"/>
</dbReference>
<reference evidence="3 4" key="1">
    <citation type="submission" date="2018-02" db="EMBL/GenBank/DDBJ databases">
        <title>Comparative genomes isolates from brazilian mangrove.</title>
        <authorList>
            <person name="Araujo J.E."/>
            <person name="Taketani R.G."/>
            <person name="Silva M.C.P."/>
            <person name="Loureco M.V."/>
            <person name="Andreote F.D."/>
        </authorList>
    </citation>
    <scope>NUCLEOTIDE SEQUENCE [LARGE SCALE GENOMIC DNA]</scope>
    <source>
        <strain evidence="3 4">Nap-Phe MGV</strain>
    </source>
</reference>
<organism evidence="3 4">
    <name type="scientific">Blastopirellula marina</name>
    <dbReference type="NCBI Taxonomy" id="124"/>
    <lineage>
        <taxon>Bacteria</taxon>
        <taxon>Pseudomonadati</taxon>
        <taxon>Planctomycetota</taxon>
        <taxon>Planctomycetia</taxon>
        <taxon>Pirellulales</taxon>
        <taxon>Pirellulaceae</taxon>
        <taxon>Blastopirellula</taxon>
    </lineage>
</organism>
<gene>
    <name evidence="3" type="ORF">C5Y93_00290</name>
</gene>
<feature type="domain" description="GEVED" evidence="2">
    <location>
        <begin position="4596"/>
        <end position="4682"/>
    </location>
</feature>
<dbReference type="RefSeq" id="WP_105333386.1">
    <property type="nucleotide sequence ID" value="NZ_PUHZ01000001.1"/>
</dbReference>
<evidence type="ECO:0000259" key="2">
    <source>
        <dbReference type="Pfam" id="PF20009"/>
    </source>
</evidence>
<dbReference type="Gene3D" id="3.40.390.10">
    <property type="entry name" value="Collagenase (Catalytic Domain)"/>
    <property type="match status" value="1"/>
</dbReference>
<dbReference type="InterPro" id="IPR045474">
    <property type="entry name" value="GEVED"/>
</dbReference>
<feature type="compositionally biased region" description="Acidic residues" evidence="1">
    <location>
        <begin position="4917"/>
        <end position="4927"/>
    </location>
</feature>
<dbReference type="GO" id="GO:0008237">
    <property type="term" value="F:metallopeptidase activity"/>
    <property type="evidence" value="ECO:0007669"/>
    <property type="project" value="InterPro"/>
</dbReference>